<sequence length="308" mass="34128">MNYSLRQLRIFITVARAKSFSRAGDMIGLSQSAVSHSVKELERQTGVRLLDRTTREVVLTEAGQQLATRLERVLDELNSILRDAGRVGTQLTGTVRVAASQTISAHLIPQCIAQSDLLYPAIDFVLHDRPQQWVLESIRQGEVDFGIVIDPGAAVDLQCEAILSEPFLLLCRQDHPLARQEWVSWQDLKQARLVLQDYASGSRPLIDAALAHFAIEADIVQEIGHPATLFPMVEAGIGISVLPALALPLPQGSHLLVKRLTPVVERQLMLARRKNRSLSTAAQALWDVVRTQASELTAAREKDPLYQM</sequence>
<dbReference type="PROSITE" id="PS50931">
    <property type="entry name" value="HTH_LYSR"/>
    <property type="match status" value="1"/>
</dbReference>
<evidence type="ECO:0000256" key="2">
    <source>
        <dbReference type="ARBA" id="ARBA00023015"/>
    </source>
</evidence>
<dbReference type="GO" id="GO:0003677">
    <property type="term" value="F:DNA binding"/>
    <property type="evidence" value="ECO:0007669"/>
    <property type="project" value="UniProtKB-KW"/>
</dbReference>
<dbReference type="PRINTS" id="PR00039">
    <property type="entry name" value="HTHLYSR"/>
</dbReference>
<dbReference type="CDD" id="cd08440">
    <property type="entry name" value="PBP2_LTTR_like_4"/>
    <property type="match status" value="1"/>
</dbReference>
<dbReference type="Gene3D" id="1.10.10.10">
    <property type="entry name" value="Winged helix-like DNA-binding domain superfamily/Winged helix DNA-binding domain"/>
    <property type="match status" value="1"/>
</dbReference>
<dbReference type="SUPFAM" id="SSF46785">
    <property type="entry name" value="Winged helix' DNA-binding domain"/>
    <property type="match status" value="1"/>
</dbReference>
<dbReference type="eggNOG" id="COG0583">
    <property type="taxonomic scope" value="Bacteria"/>
</dbReference>
<evidence type="ECO:0000313" key="6">
    <source>
        <dbReference type="EMBL" id="CCC31280.1"/>
    </source>
</evidence>
<evidence type="ECO:0000256" key="3">
    <source>
        <dbReference type="ARBA" id="ARBA00023125"/>
    </source>
</evidence>
<keyword evidence="3" id="KW-0238">DNA-binding</keyword>
<dbReference type="InterPro" id="IPR036388">
    <property type="entry name" value="WH-like_DNA-bd_sf"/>
</dbReference>
<dbReference type="PANTHER" id="PTHR30419:SF14">
    <property type="entry name" value="LYSR FAMILY TRANSCRIPTIONAL REGULATOR"/>
    <property type="match status" value="1"/>
</dbReference>
<dbReference type="GO" id="GO:0003700">
    <property type="term" value="F:DNA-binding transcription factor activity"/>
    <property type="evidence" value="ECO:0007669"/>
    <property type="project" value="InterPro"/>
</dbReference>
<name>A0A0K0HD31_SALBC</name>
<keyword evidence="4" id="KW-0804">Transcription</keyword>
<dbReference type="AlphaFoldDB" id="A0A0K0HD31"/>
<dbReference type="GeneID" id="44981223"/>
<dbReference type="FunFam" id="1.10.10.10:FF:000001">
    <property type="entry name" value="LysR family transcriptional regulator"/>
    <property type="match status" value="1"/>
</dbReference>
<protein>
    <submittedName>
        <fullName evidence="6">Putative transcriptional regulator</fullName>
    </submittedName>
</protein>
<dbReference type="Gene3D" id="3.40.190.290">
    <property type="match status" value="1"/>
</dbReference>
<dbReference type="EMBL" id="FR877557">
    <property type="protein sequence ID" value="CCC31280.1"/>
    <property type="molecule type" value="Genomic_DNA"/>
</dbReference>
<dbReference type="SUPFAM" id="SSF53850">
    <property type="entry name" value="Periplasmic binding protein-like II"/>
    <property type="match status" value="1"/>
</dbReference>
<comment type="similarity">
    <text evidence="1">Belongs to the LysR transcriptional regulatory family.</text>
</comment>
<evidence type="ECO:0000256" key="1">
    <source>
        <dbReference type="ARBA" id="ARBA00009437"/>
    </source>
</evidence>
<evidence type="ECO:0000259" key="5">
    <source>
        <dbReference type="PROSITE" id="PS50931"/>
    </source>
</evidence>
<accession>A0A0K0HD31</accession>
<proteinExistence type="inferred from homology"/>
<dbReference type="InterPro" id="IPR050950">
    <property type="entry name" value="HTH-type_LysR_regulators"/>
</dbReference>
<dbReference type="GO" id="GO:0005829">
    <property type="term" value="C:cytosol"/>
    <property type="evidence" value="ECO:0007669"/>
    <property type="project" value="TreeGrafter"/>
</dbReference>
<dbReference type="RefSeq" id="WP_001109839.1">
    <property type="nucleotide sequence ID" value="NC_015761.1"/>
</dbReference>
<dbReference type="KEGG" id="sbg:SBG_2222"/>
<reference evidence="6 7" key="1">
    <citation type="journal article" date="2011" name="PLoS Pathog.">
        <title>Salmonella bongori provides insights into the evolution of the Salmonellae.</title>
        <authorList>
            <person name="Fookes M."/>
            <person name="Schroeder G.N."/>
            <person name="Langridge G.C."/>
            <person name="Blondel C.J."/>
            <person name="Mammina C."/>
            <person name="Connor T.R."/>
            <person name="Seth-Smith H."/>
            <person name="Vernikos G.S."/>
            <person name="Robinson K.S."/>
            <person name="Sanders M."/>
            <person name="Petty N.K."/>
            <person name="Kingsley R.A."/>
            <person name="Baumler A.J."/>
            <person name="Nuccio S.P."/>
            <person name="Contreras I."/>
            <person name="Santiviago C.A."/>
            <person name="Maskell D."/>
            <person name="Barrow P."/>
            <person name="Humphrey T."/>
            <person name="Nastasi A."/>
            <person name="Roberts M."/>
            <person name="Frankel G."/>
            <person name="Parkhill J."/>
            <person name="Dougan G."/>
            <person name="Thomson N.R."/>
        </authorList>
    </citation>
    <scope>NUCLEOTIDE SEQUENCE [LARGE SCALE GENOMIC DNA]</scope>
    <source>
        <strain evidence="7">ATCC 43975 / DSM 13772 / NCTC 12419</strain>
    </source>
</reference>
<dbReference type="InterPro" id="IPR036390">
    <property type="entry name" value="WH_DNA-bd_sf"/>
</dbReference>
<evidence type="ECO:0000256" key="4">
    <source>
        <dbReference type="ARBA" id="ARBA00023163"/>
    </source>
</evidence>
<dbReference type="Pfam" id="PF00126">
    <property type="entry name" value="HTH_1"/>
    <property type="match status" value="1"/>
</dbReference>
<dbReference type="Pfam" id="PF03466">
    <property type="entry name" value="LysR_substrate"/>
    <property type="match status" value="1"/>
</dbReference>
<evidence type="ECO:0000313" key="7">
    <source>
        <dbReference type="Proteomes" id="UP000000289"/>
    </source>
</evidence>
<dbReference type="InterPro" id="IPR000847">
    <property type="entry name" value="LysR_HTH_N"/>
</dbReference>
<keyword evidence="2" id="KW-0805">Transcription regulation</keyword>
<organism evidence="6 7">
    <name type="scientific">Salmonella bongori (strain ATCC 43975 / DSM 13772 / NCTC 12419)</name>
    <dbReference type="NCBI Taxonomy" id="218493"/>
    <lineage>
        <taxon>Bacteria</taxon>
        <taxon>Pseudomonadati</taxon>
        <taxon>Pseudomonadota</taxon>
        <taxon>Gammaproteobacteria</taxon>
        <taxon>Enterobacterales</taxon>
        <taxon>Enterobacteriaceae</taxon>
        <taxon>Salmonella</taxon>
    </lineage>
</organism>
<dbReference type="PANTHER" id="PTHR30419">
    <property type="entry name" value="HTH-TYPE TRANSCRIPTIONAL REGULATOR YBHD"/>
    <property type="match status" value="1"/>
</dbReference>
<gene>
    <name evidence="6" type="ordered locus">SBG_2222</name>
</gene>
<dbReference type="Proteomes" id="UP000000289">
    <property type="component" value="Chromosome"/>
</dbReference>
<dbReference type="InterPro" id="IPR005119">
    <property type="entry name" value="LysR_subst-bd"/>
</dbReference>
<feature type="domain" description="HTH lysR-type" evidence="5">
    <location>
        <begin position="1"/>
        <end position="60"/>
    </location>
</feature>